<dbReference type="InterPro" id="IPR050772">
    <property type="entry name" value="Hydratase-Decarb/MhpD_sf"/>
</dbReference>
<keyword evidence="4" id="KW-1185">Reference proteome</keyword>
<reference evidence="3" key="1">
    <citation type="submission" date="2022-05" db="EMBL/GenBank/DDBJ databases">
        <title>Sphingomonas sp. strain MG17 Genome sequencing and assembly.</title>
        <authorList>
            <person name="Kim I."/>
        </authorList>
    </citation>
    <scope>NUCLEOTIDE SEQUENCE</scope>
    <source>
        <strain evidence="3">MG17</strain>
    </source>
</reference>
<dbReference type="SUPFAM" id="SSF56529">
    <property type="entry name" value="FAH"/>
    <property type="match status" value="1"/>
</dbReference>
<dbReference type="GO" id="GO:0005737">
    <property type="term" value="C:cytoplasm"/>
    <property type="evidence" value="ECO:0007669"/>
    <property type="project" value="TreeGrafter"/>
</dbReference>
<name>A0A9X2HP59_9SPHN</name>
<dbReference type="Proteomes" id="UP001139451">
    <property type="component" value="Unassembled WGS sequence"/>
</dbReference>
<accession>A0A9X2HP59</accession>
<dbReference type="EMBL" id="JAMLDX010000009">
    <property type="protein sequence ID" value="MCP3731224.1"/>
    <property type="molecule type" value="Genomic_DNA"/>
</dbReference>
<dbReference type="Pfam" id="PF01557">
    <property type="entry name" value="FAA_hydrolase"/>
    <property type="match status" value="1"/>
</dbReference>
<dbReference type="InterPro" id="IPR036663">
    <property type="entry name" value="Fumarylacetoacetase_C_sf"/>
</dbReference>
<dbReference type="AlphaFoldDB" id="A0A9X2HP59"/>
<evidence type="ECO:0000313" key="3">
    <source>
        <dbReference type="EMBL" id="MCP3731224.1"/>
    </source>
</evidence>
<evidence type="ECO:0000256" key="1">
    <source>
        <dbReference type="ARBA" id="ARBA00023239"/>
    </source>
</evidence>
<proteinExistence type="predicted"/>
<dbReference type="InterPro" id="IPR011234">
    <property type="entry name" value="Fumarylacetoacetase-like_C"/>
</dbReference>
<dbReference type="PANTHER" id="PTHR30143">
    <property type="entry name" value="ACID HYDRATASE"/>
    <property type="match status" value="1"/>
</dbReference>
<dbReference type="Gene3D" id="3.90.850.10">
    <property type="entry name" value="Fumarylacetoacetase-like, C-terminal domain"/>
    <property type="match status" value="1"/>
</dbReference>
<gene>
    <name evidence="3" type="ORF">M9978_12380</name>
</gene>
<protein>
    <recommendedName>
        <fullName evidence="2">Fumarylacetoacetase-like C-terminal domain-containing protein</fullName>
    </recommendedName>
</protein>
<feature type="domain" description="Fumarylacetoacetase-like C-terminal" evidence="2">
    <location>
        <begin position="7"/>
        <end position="182"/>
    </location>
</feature>
<comment type="caution">
    <text evidence="3">The sequence shown here is derived from an EMBL/GenBank/DDBJ whole genome shotgun (WGS) entry which is preliminary data.</text>
</comment>
<keyword evidence="1" id="KW-0456">Lyase</keyword>
<dbReference type="RefSeq" id="WP_367305092.1">
    <property type="nucleotide sequence ID" value="NZ_JAMLDX010000009.1"/>
</dbReference>
<dbReference type="PANTHER" id="PTHR30143:SF0">
    <property type="entry name" value="2-KETO-4-PENTENOATE HYDRATASE"/>
    <property type="match status" value="1"/>
</dbReference>
<evidence type="ECO:0000313" key="4">
    <source>
        <dbReference type="Proteomes" id="UP001139451"/>
    </source>
</evidence>
<organism evidence="3 4">
    <name type="scientific">Sphingomonas tagetis</name>
    <dbReference type="NCBI Taxonomy" id="2949092"/>
    <lineage>
        <taxon>Bacteria</taxon>
        <taxon>Pseudomonadati</taxon>
        <taxon>Pseudomonadota</taxon>
        <taxon>Alphaproteobacteria</taxon>
        <taxon>Sphingomonadales</taxon>
        <taxon>Sphingomonadaceae</taxon>
        <taxon>Sphingomonas</taxon>
    </lineage>
</organism>
<sequence length="187" mass="19578">MVGTLTASLIRQSGDSVEIGSDPTVMECELGAVLRRDLEGPGLTDLDILAAIEGFLPAIKVAPVRPGVRERAYSWQHMIAVQKAAGGYVVTGGRLTRPAGFDARLEGCLVSVDGSARAGAIGYEAMGNPLRVIAAMADRLSTIGERLRAGQLVITGSLPPPQPVSVGHRTVRAEFTTLGSVEVGLCW</sequence>
<evidence type="ECO:0000259" key="2">
    <source>
        <dbReference type="Pfam" id="PF01557"/>
    </source>
</evidence>
<dbReference type="GO" id="GO:0008684">
    <property type="term" value="F:2-oxopent-4-enoate hydratase activity"/>
    <property type="evidence" value="ECO:0007669"/>
    <property type="project" value="TreeGrafter"/>
</dbReference>